<dbReference type="Gramene" id="ESQ34623">
    <property type="protein sequence ID" value="ESQ34623"/>
    <property type="gene ID" value="EUTSA_v10008678mg"/>
</dbReference>
<name>V4L4E3_EUTSA</name>
<feature type="region of interest" description="Disordered" evidence="1">
    <location>
        <begin position="174"/>
        <end position="199"/>
    </location>
</feature>
<organism evidence="3 4">
    <name type="scientific">Eutrema salsugineum</name>
    <name type="common">Saltwater cress</name>
    <name type="synonym">Sisymbrium salsugineum</name>
    <dbReference type="NCBI Taxonomy" id="72664"/>
    <lineage>
        <taxon>Eukaryota</taxon>
        <taxon>Viridiplantae</taxon>
        <taxon>Streptophyta</taxon>
        <taxon>Embryophyta</taxon>
        <taxon>Tracheophyta</taxon>
        <taxon>Spermatophyta</taxon>
        <taxon>Magnoliopsida</taxon>
        <taxon>eudicotyledons</taxon>
        <taxon>Gunneridae</taxon>
        <taxon>Pentapetalae</taxon>
        <taxon>rosids</taxon>
        <taxon>malvids</taxon>
        <taxon>Brassicales</taxon>
        <taxon>Brassicaceae</taxon>
        <taxon>Eutremeae</taxon>
        <taxon>Eutrema</taxon>
    </lineage>
</organism>
<keyword evidence="2" id="KW-0812">Transmembrane</keyword>
<reference evidence="3 4" key="1">
    <citation type="journal article" date="2013" name="Front. Plant Sci.">
        <title>The Reference Genome of the Halophytic Plant Eutrema salsugineum.</title>
        <authorList>
            <person name="Yang R."/>
            <person name="Jarvis D.E."/>
            <person name="Chen H."/>
            <person name="Beilstein M.A."/>
            <person name="Grimwood J."/>
            <person name="Jenkins J."/>
            <person name="Shu S."/>
            <person name="Prochnik S."/>
            <person name="Xin M."/>
            <person name="Ma C."/>
            <person name="Schmutz J."/>
            <person name="Wing R.A."/>
            <person name="Mitchell-Olds T."/>
            <person name="Schumaker K.S."/>
            <person name="Wang X."/>
        </authorList>
    </citation>
    <scope>NUCLEOTIDE SEQUENCE [LARGE SCALE GENOMIC DNA]</scope>
</reference>
<feature type="transmembrane region" description="Helical" evidence="2">
    <location>
        <begin position="87"/>
        <end position="114"/>
    </location>
</feature>
<keyword evidence="2" id="KW-0472">Membrane</keyword>
<keyword evidence="2" id="KW-1133">Transmembrane helix</keyword>
<gene>
    <name evidence="3" type="ORF">EUTSA_v10008678mg</name>
</gene>
<evidence type="ECO:0000313" key="4">
    <source>
        <dbReference type="Proteomes" id="UP000030689"/>
    </source>
</evidence>
<dbReference type="AlphaFoldDB" id="V4L4E3"/>
<sequence>MGDILDSFFTGFFHSIGKFFGSPLDFLSGKSCSSVCPSPWDFICYVEHFCVANLAKIALLLILSYFFLFLIYMLYKIGFWHCIICGFFRLLWALISCWFYILSYCCTFFCYNLLHSKRRRRRRYTENDYDDDIDDDDYDDDDIDDDDGSFRYQRSRRECRKEERLRKSLRPRSHRVRVGVRKHHRSDSGLSQHAGGVGPIHGIRVSRESKFVRKGSKRIARVHHSPRRA</sequence>
<dbReference type="STRING" id="72664.V4L4E3"/>
<dbReference type="KEGG" id="eus:EUTSA_v10008678mg"/>
<dbReference type="PANTHER" id="PTHR35278:SF1">
    <property type="entry name" value="F8K7.16"/>
    <property type="match status" value="1"/>
</dbReference>
<feature type="compositionally biased region" description="Basic residues" evidence="1">
    <location>
        <begin position="174"/>
        <end position="185"/>
    </location>
</feature>
<dbReference type="PANTHER" id="PTHR35278">
    <property type="entry name" value="TRANSMEMBRANE PROTEIN-RELATED"/>
    <property type="match status" value="1"/>
</dbReference>
<dbReference type="OMA" id="CAPTWDF"/>
<evidence type="ECO:0000256" key="1">
    <source>
        <dbReference type="SAM" id="MobiDB-lite"/>
    </source>
</evidence>
<protein>
    <submittedName>
        <fullName evidence="3">Uncharacterized protein</fullName>
    </submittedName>
</protein>
<accession>V4L4E3</accession>
<feature type="transmembrane region" description="Helical" evidence="2">
    <location>
        <begin position="57"/>
        <end position="75"/>
    </location>
</feature>
<dbReference type="Proteomes" id="UP000030689">
    <property type="component" value="Unassembled WGS sequence"/>
</dbReference>
<dbReference type="EMBL" id="KI517683">
    <property type="protein sequence ID" value="ESQ34623.1"/>
    <property type="molecule type" value="Genomic_DNA"/>
</dbReference>
<dbReference type="eggNOG" id="ENOG502RXUF">
    <property type="taxonomic scope" value="Eukaryota"/>
</dbReference>
<keyword evidence="4" id="KW-1185">Reference proteome</keyword>
<evidence type="ECO:0000256" key="2">
    <source>
        <dbReference type="SAM" id="Phobius"/>
    </source>
</evidence>
<proteinExistence type="predicted"/>
<evidence type="ECO:0000313" key="3">
    <source>
        <dbReference type="EMBL" id="ESQ34623.1"/>
    </source>
</evidence>
<dbReference type="OrthoDB" id="1916120at2759"/>